<dbReference type="CDD" id="cd18818">
    <property type="entry name" value="GH43_GbtXyl43B-like"/>
    <property type="match status" value="1"/>
</dbReference>
<name>A0ABY7AH45_9FIRM</name>
<dbReference type="PANTHER" id="PTHR43817:SF1">
    <property type="entry name" value="HYDROLASE, FAMILY 43, PUTATIVE (AFU_ORTHOLOGUE AFUA_3G01660)-RELATED"/>
    <property type="match status" value="1"/>
</dbReference>
<proteinExistence type="inferred from homology"/>
<accession>A0ABY7AH45</accession>
<dbReference type="EMBL" id="CP113524">
    <property type="protein sequence ID" value="WAJ26055.1"/>
    <property type="molecule type" value="Genomic_DNA"/>
</dbReference>
<dbReference type="InterPro" id="IPR011081">
    <property type="entry name" value="Big_4"/>
</dbReference>
<dbReference type="InterPro" id="IPR023296">
    <property type="entry name" value="Glyco_hydro_beta-prop_sf"/>
</dbReference>
<dbReference type="SUPFAM" id="SSF75005">
    <property type="entry name" value="Arabinanase/levansucrase/invertase"/>
    <property type="match status" value="1"/>
</dbReference>
<keyword evidence="7" id="KW-1185">Reference proteome</keyword>
<feature type="domain" description="Bacterial Ig-like" evidence="5">
    <location>
        <begin position="239"/>
        <end position="274"/>
    </location>
</feature>
<organism evidence="6 7">
    <name type="scientific">Lacrimispora xylanolytica</name>
    <dbReference type="NCBI Taxonomy" id="29375"/>
    <lineage>
        <taxon>Bacteria</taxon>
        <taxon>Bacillati</taxon>
        <taxon>Bacillota</taxon>
        <taxon>Clostridia</taxon>
        <taxon>Lachnospirales</taxon>
        <taxon>Lachnospiraceae</taxon>
        <taxon>Lacrimispora</taxon>
    </lineage>
</organism>
<keyword evidence="3" id="KW-0378">Hydrolase</keyword>
<evidence type="ECO:0000313" key="6">
    <source>
        <dbReference type="EMBL" id="WAJ26055.1"/>
    </source>
</evidence>
<reference evidence="6" key="1">
    <citation type="submission" date="2022-11" db="EMBL/GenBank/DDBJ databases">
        <title>Lacrimispora xylanolytica sy1, complete genome.</title>
        <authorList>
            <person name="Choi S."/>
        </authorList>
    </citation>
    <scope>NUCLEOTIDE SEQUENCE</scope>
    <source>
        <strain evidence="6">Sy1</strain>
    </source>
</reference>
<evidence type="ECO:0000259" key="5">
    <source>
        <dbReference type="Pfam" id="PF07532"/>
    </source>
</evidence>
<keyword evidence="4" id="KW-0326">Glycosidase</keyword>
<dbReference type="Gene3D" id="2.115.10.20">
    <property type="entry name" value="Glycosyl hydrolase domain, family 43"/>
    <property type="match status" value="1"/>
</dbReference>
<dbReference type="PANTHER" id="PTHR43817">
    <property type="entry name" value="GLYCOSYL HYDROLASE"/>
    <property type="match status" value="1"/>
</dbReference>
<evidence type="ECO:0000256" key="1">
    <source>
        <dbReference type="ARBA" id="ARBA00009865"/>
    </source>
</evidence>
<comment type="similarity">
    <text evidence="1">Belongs to the glycosyl hydrolase 43 family.</text>
</comment>
<dbReference type="Pfam" id="PF07532">
    <property type="entry name" value="Big_4"/>
    <property type="match status" value="1"/>
</dbReference>
<dbReference type="Pfam" id="PF04616">
    <property type="entry name" value="Glyco_hydro_43"/>
    <property type="match status" value="1"/>
</dbReference>
<evidence type="ECO:0000256" key="4">
    <source>
        <dbReference type="ARBA" id="ARBA00023295"/>
    </source>
</evidence>
<gene>
    <name evidence="6" type="ORF">OW255_16750</name>
</gene>
<keyword evidence="2" id="KW-0732">Signal</keyword>
<dbReference type="Proteomes" id="UP001163115">
    <property type="component" value="Chromosome"/>
</dbReference>
<evidence type="ECO:0000313" key="7">
    <source>
        <dbReference type="Proteomes" id="UP001163115"/>
    </source>
</evidence>
<evidence type="ECO:0000256" key="3">
    <source>
        <dbReference type="ARBA" id="ARBA00022801"/>
    </source>
</evidence>
<evidence type="ECO:0000256" key="2">
    <source>
        <dbReference type="ARBA" id="ARBA00022729"/>
    </source>
</evidence>
<dbReference type="InterPro" id="IPR006710">
    <property type="entry name" value="Glyco_hydro_43"/>
</dbReference>
<protein>
    <submittedName>
        <fullName evidence="6">Family 43 glycosylhydrolase</fullName>
    </submittedName>
</protein>
<sequence>MKLSEMNQDSYYLLCYTRLPVDETTYAPKLAYSMHLAWSENKADFQPLGHNSGVLFAKATDNSDGTLTAKSLKKPYLFYLKDGTFGVLAIRTEADGSEDESSKGSVLFFTSKDLLHYKEEGLIDLKGATFVTDIACHYDMSQMKYIIRFRDDEGAYYQNKTSDLNPLTECSAPKKTEPFTLEEVTADIEGIVPRNVISISKETARRLAGKLLVPENDRIEVPAECQASCAEDLKKVKATAYYTDGTTASKNIDWDTSSIDWNGAGVYPITGRVHQDHFENPIAIHRADPCIGRWNGKYYFIATNDADNNHSLYIREADNIPDLVHAEEIKILDTNMYEHLGGLLWAPEFHIVRGELYIFHAGTPGEFHKEQSHVMKLKKGGNPVKAEDWEMPVRVLKKDGSYLYEDGITLDMTCFELGEDVFVVWAQRQFTPVDQGSWLYIAKVSPEEPWKLITDPVLLSKPDYGWANNHVFVDEGPFTLMINKKIFLTFASALIDETYTVGLLSADLGADLMNPMSWIKENYPILTSRSVPGEYGPGHNSYVTDEDGIVWNAYHARFGIGEPRSSGIRRVHFDIDGYPVLDLTEDKDLKKELAAVQTKVYVPEREHAGKEIYEAAVTV</sequence>